<accession>A0ABQ8MI45</accession>
<reference evidence="1 2" key="1">
    <citation type="submission" date="2022-01" db="EMBL/GenBank/DDBJ databases">
        <title>A high-quality chromosome-level genome assembly of rohu carp, Labeo rohita.</title>
        <authorList>
            <person name="Arick M.A. II"/>
            <person name="Hsu C.-Y."/>
            <person name="Magbanua Z."/>
            <person name="Pechanova O."/>
            <person name="Grover C."/>
            <person name="Miller E."/>
            <person name="Thrash A."/>
            <person name="Ezzel L."/>
            <person name="Alam S."/>
            <person name="Benzie J."/>
            <person name="Hamilton M."/>
            <person name="Karsi A."/>
            <person name="Lawrence M.L."/>
            <person name="Peterson D.G."/>
        </authorList>
    </citation>
    <scope>NUCLEOTIDE SEQUENCE [LARGE SCALE GENOMIC DNA]</scope>
    <source>
        <strain evidence="2">BAU-BD-2019</strain>
        <tissue evidence="1">Blood</tissue>
    </source>
</reference>
<evidence type="ECO:0000313" key="1">
    <source>
        <dbReference type="EMBL" id="KAI2662537.1"/>
    </source>
</evidence>
<evidence type="ECO:0000313" key="2">
    <source>
        <dbReference type="Proteomes" id="UP000830375"/>
    </source>
</evidence>
<comment type="caution">
    <text evidence="1">The sequence shown here is derived from an EMBL/GenBank/DDBJ whole genome shotgun (WGS) entry which is preliminary data.</text>
</comment>
<dbReference type="Proteomes" id="UP000830375">
    <property type="component" value="Unassembled WGS sequence"/>
</dbReference>
<keyword evidence="2" id="KW-1185">Reference proteome</keyword>
<proteinExistence type="predicted"/>
<protein>
    <submittedName>
        <fullName evidence="1">Glycerophosphodiester phosphodiesterase domain-containing protein 5</fullName>
    </submittedName>
</protein>
<gene>
    <name evidence="1" type="ORF">H4Q32_001414</name>
</gene>
<sequence length="59" mass="6621">MDHLRFNICGDCHRHLFSEVKINNSVGSTDELSAYTGNGLGVYVRDDIMTPAHHATKLY</sequence>
<dbReference type="EMBL" id="JACTAM010000007">
    <property type="protein sequence ID" value="KAI2662537.1"/>
    <property type="molecule type" value="Genomic_DNA"/>
</dbReference>
<organism evidence="1 2">
    <name type="scientific">Labeo rohita</name>
    <name type="common">Indian major carp</name>
    <name type="synonym">Cyprinus rohita</name>
    <dbReference type="NCBI Taxonomy" id="84645"/>
    <lineage>
        <taxon>Eukaryota</taxon>
        <taxon>Metazoa</taxon>
        <taxon>Chordata</taxon>
        <taxon>Craniata</taxon>
        <taxon>Vertebrata</taxon>
        <taxon>Euteleostomi</taxon>
        <taxon>Actinopterygii</taxon>
        <taxon>Neopterygii</taxon>
        <taxon>Teleostei</taxon>
        <taxon>Ostariophysi</taxon>
        <taxon>Cypriniformes</taxon>
        <taxon>Cyprinidae</taxon>
        <taxon>Labeoninae</taxon>
        <taxon>Labeonini</taxon>
        <taxon>Labeo</taxon>
    </lineage>
</organism>
<name>A0ABQ8MI45_LABRO</name>